<evidence type="ECO:0000313" key="1">
    <source>
        <dbReference type="EMBL" id="VAW51296.1"/>
    </source>
</evidence>
<accession>A0A3B0X3R3</accession>
<evidence type="ECO:0008006" key="2">
    <source>
        <dbReference type="Google" id="ProtNLM"/>
    </source>
</evidence>
<organism evidence="1">
    <name type="scientific">hydrothermal vent metagenome</name>
    <dbReference type="NCBI Taxonomy" id="652676"/>
    <lineage>
        <taxon>unclassified sequences</taxon>
        <taxon>metagenomes</taxon>
        <taxon>ecological metagenomes</taxon>
    </lineage>
</organism>
<reference evidence="1" key="1">
    <citation type="submission" date="2018-06" db="EMBL/GenBank/DDBJ databases">
        <authorList>
            <person name="Zhirakovskaya E."/>
        </authorList>
    </citation>
    <scope>NUCLEOTIDE SEQUENCE</scope>
</reference>
<gene>
    <name evidence="1" type="ORF">MNBD_GAMMA06-1892</name>
</gene>
<name>A0A3B0X3R3_9ZZZZ</name>
<dbReference type="EMBL" id="UOFD01000027">
    <property type="protein sequence ID" value="VAW51296.1"/>
    <property type="molecule type" value="Genomic_DNA"/>
</dbReference>
<protein>
    <recommendedName>
        <fullName evidence="2">DUF2946 domain-containing protein</fullName>
    </recommendedName>
</protein>
<dbReference type="AlphaFoldDB" id="A0A3B0X3R3"/>
<sequence>MTALKKILLLMLVICTMGYGSAWAYDGHAVELGDVDVTDVMLGAAAHFGAAAHIDSHVDSHSANNSDNQSSEKSSTADILCDHCSHIAAHLQAIFTHNGFLCDVNRSSELLEFSETFVSYIVSPDLRPPRV</sequence>
<proteinExistence type="predicted"/>